<accession>A0ABN3Q0M7</accession>
<feature type="region of interest" description="Disordered" evidence="1">
    <location>
        <begin position="1"/>
        <end position="34"/>
    </location>
</feature>
<dbReference type="EMBL" id="BAAARJ010000007">
    <property type="protein sequence ID" value="GAA2611475.1"/>
    <property type="molecule type" value="Genomic_DNA"/>
</dbReference>
<evidence type="ECO:0000313" key="3">
    <source>
        <dbReference type="Proteomes" id="UP001501447"/>
    </source>
</evidence>
<protein>
    <submittedName>
        <fullName evidence="2">Uncharacterized protein</fullName>
    </submittedName>
</protein>
<organism evidence="2 3">
    <name type="scientific">Streptomyces axinellae</name>
    <dbReference type="NCBI Taxonomy" id="552788"/>
    <lineage>
        <taxon>Bacteria</taxon>
        <taxon>Bacillati</taxon>
        <taxon>Actinomycetota</taxon>
        <taxon>Actinomycetes</taxon>
        <taxon>Kitasatosporales</taxon>
        <taxon>Streptomycetaceae</taxon>
        <taxon>Streptomyces</taxon>
    </lineage>
</organism>
<evidence type="ECO:0000313" key="2">
    <source>
        <dbReference type="EMBL" id="GAA2611475.1"/>
    </source>
</evidence>
<sequence>MRTGARPAGKPARTPPGGRVRPCGPESGAERSREAVRKFVRKALHNVFADPVAR</sequence>
<evidence type="ECO:0000256" key="1">
    <source>
        <dbReference type="SAM" id="MobiDB-lite"/>
    </source>
</evidence>
<proteinExistence type="predicted"/>
<dbReference type="Proteomes" id="UP001501447">
    <property type="component" value="Unassembled WGS sequence"/>
</dbReference>
<name>A0ABN3Q0M7_9ACTN</name>
<keyword evidence="3" id="KW-1185">Reference proteome</keyword>
<comment type="caution">
    <text evidence="2">The sequence shown here is derived from an EMBL/GenBank/DDBJ whole genome shotgun (WGS) entry which is preliminary data.</text>
</comment>
<reference evidence="2 3" key="1">
    <citation type="journal article" date="2019" name="Int. J. Syst. Evol. Microbiol.">
        <title>The Global Catalogue of Microorganisms (GCM) 10K type strain sequencing project: providing services to taxonomists for standard genome sequencing and annotation.</title>
        <authorList>
            <consortium name="The Broad Institute Genomics Platform"/>
            <consortium name="The Broad Institute Genome Sequencing Center for Infectious Disease"/>
            <person name="Wu L."/>
            <person name="Ma J."/>
        </authorList>
    </citation>
    <scope>NUCLEOTIDE SEQUENCE [LARGE SCALE GENOMIC DNA]</scope>
    <source>
        <strain evidence="2 3">JCM 16373</strain>
    </source>
</reference>
<gene>
    <name evidence="2" type="ORF">GCM10009863_26380</name>
</gene>